<proteinExistence type="predicted"/>
<keyword evidence="2" id="KW-1185">Reference proteome</keyword>
<accession>A0A941ILW1</accession>
<dbReference type="EMBL" id="JAGSOH010000131">
    <property type="protein sequence ID" value="MBR7830412.1"/>
    <property type="molecule type" value="Genomic_DNA"/>
</dbReference>
<dbReference type="AlphaFoldDB" id="A0A941ILW1"/>
<dbReference type="Proteomes" id="UP000676325">
    <property type="component" value="Unassembled WGS sequence"/>
</dbReference>
<evidence type="ECO:0000313" key="1">
    <source>
        <dbReference type="EMBL" id="MBR7830412.1"/>
    </source>
</evidence>
<comment type="caution">
    <text evidence="1">The sequence shown here is derived from an EMBL/GenBank/DDBJ whole genome shotgun (WGS) entry which is preliminary data.</text>
</comment>
<evidence type="ECO:0000313" key="2">
    <source>
        <dbReference type="Proteomes" id="UP000676325"/>
    </source>
</evidence>
<name>A0A941ILW1_9ACTN</name>
<sequence length="163" mass="17722">MTLTRSLLEQACTLLHHAGEISHVEIGITVPQLLLLTPDHTAEVIVMPGGIPNADGSAGLRRHAKRIAAVAAAYTVECWLGYVSKPLSVFERFAPDDLPRAGDVDDRREAVATTAVWPGGHLFVHRVTVIARTPGGSVLGPACWMKPRDYDTNWWLESLITPP</sequence>
<organism evidence="1 2">
    <name type="scientific">Actinospica acidithermotolerans</name>
    <dbReference type="NCBI Taxonomy" id="2828514"/>
    <lineage>
        <taxon>Bacteria</taxon>
        <taxon>Bacillati</taxon>
        <taxon>Actinomycetota</taxon>
        <taxon>Actinomycetes</taxon>
        <taxon>Catenulisporales</taxon>
        <taxon>Actinospicaceae</taxon>
        <taxon>Actinospica</taxon>
    </lineage>
</organism>
<gene>
    <name evidence="1" type="ORF">KDK95_29195</name>
</gene>
<protein>
    <submittedName>
        <fullName evidence="1">Uncharacterized protein</fullName>
    </submittedName>
</protein>
<dbReference type="RefSeq" id="WP_212521539.1">
    <property type="nucleotide sequence ID" value="NZ_JAGSOH010000131.1"/>
</dbReference>
<reference evidence="1" key="1">
    <citation type="submission" date="2021-04" db="EMBL/GenBank/DDBJ databases">
        <title>Genome based classification of Actinospica acidithermotolerans sp. nov., an actinobacterium isolated from an Indonesian hot spring.</title>
        <authorList>
            <person name="Kusuma A.B."/>
            <person name="Putra K.E."/>
            <person name="Nafisah S."/>
            <person name="Loh J."/>
            <person name="Nouioui I."/>
            <person name="Goodfellow M."/>
        </authorList>
    </citation>
    <scope>NUCLEOTIDE SEQUENCE</scope>
    <source>
        <strain evidence="1">MGRD01-02</strain>
    </source>
</reference>